<organism evidence="3">
    <name type="scientific">Alsobacter sp. KACC 23698</name>
    <dbReference type="NCBI Taxonomy" id="3149229"/>
    <lineage>
        <taxon>Bacteria</taxon>
        <taxon>Pseudomonadati</taxon>
        <taxon>Pseudomonadota</taxon>
        <taxon>Alphaproteobacteria</taxon>
        <taxon>Hyphomicrobiales</taxon>
        <taxon>Alsobacteraceae</taxon>
        <taxon>Alsobacter</taxon>
    </lineage>
</organism>
<accession>A0AAU7JGU8</accession>
<evidence type="ECO:0000313" key="3">
    <source>
        <dbReference type="EMBL" id="XBO39628.1"/>
    </source>
</evidence>
<gene>
    <name evidence="3" type="ORF">ABEG18_02260</name>
</gene>
<name>A0AAU7JGU8_9HYPH</name>
<dbReference type="AlphaFoldDB" id="A0AAU7JGU8"/>
<feature type="compositionally biased region" description="Low complexity" evidence="1">
    <location>
        <begin position="62"/>
        <end position="83"/>
    </location>
</feature>
<feature type="region of interest" description="Disordered" evidence="1">
    <location>
        <begin position="38"/>
        <end position="83"/>
    </location>
</feature>
<feature type="signal peptide" evidence="2">
    <location>
        <begin position="1"/>
        <end position="23"/>
    </location>
</feature>
<protein>
    <submittedName>
        <fullName evidence="3">Uncharacterized protein</fullName>
    </submittedName>
</protein>
<evidence type="ECO:0000256" key="1">
    <source>
        <dbReference type="SAM" id="MobiDB-lite"/>
    </source>
</evidence>
<dbReference type="RefSeq" id="WP_406856473.1">
    <property type="nucleotide sequence ID" value="NZ_CP157484.1"/>
</dbReference>
<evidence type="ECO:0000256" key="2">
    <source>
        <dbReference type="SAM" id="SignalP"/>
    </source>
</evidence>
<feature type="compositionally biased region" description="Gly residues" evidence="1">
    <location>
        <begin position="40"/>
        <end position="61"/>
    </location>
</feature>
<sequence length="150" mass="15988">MKHVHLAVLTIAACLAGAGETYAAAADSIDRADPYAQPGYGRGYGRPGGQGYGGQGYGGQGYRQQPAPGYQQPRYAPPRYVQPGYAPRYAPAPRYVQPEYAAPRPYYRQGRYASTCVTSRGACPARPAPPNSPCGCDIPGFGYKRGATTY</sequence>
<feature type="chain" id="PRO_5043369403" evidence="2">
    <location>
        <begin position="24"/>
        <end position="150"/>
    </location>
</feature>
<reference evidence="3" key="1">
    <citation type="submission" date="2024-05" db="EMBL/GenBank/DDBJ databases">
        <authorList>
            <person name="Kim S."/>
            <person name="Heo J."/>
            <person name="Choi H."/>
            <person name="Choi Y."/>
            <person name="Kwon S.-W."/>
            <person name="Kim Y."/>
        </authorList>
    </citation>
    <scope>NUCLEOTIDE SEQUENCE</scope>
    <source>
        <strain evidence="3">KACC 23698</strain>
    </source>
</reference>
<keyword evidence="2" id="KW-0732">Signal</keyword>
<dbReference type="EMBL" id="CP157484">
    <property type="protein sequence ID" value="XBO39628.1"/>
    <property type="molecule type" value="Genomic_DNA"/>
</dbReference>
<proteinExistence type="predicted"/>